<dbReference type="EMBL" id="JBHULE010000019">
    <property type="protein sequence ID" value="MFD2564531.1"/>
    <property type="molecule type" value="Genomic_DNA"/>
</dbReference>
<reference evidence="4" key="1">
    <citation type="journal article" date="2019" name="Int. J. Syst. Evol. Microbiol.">
        <title>The Global Catalogue of Microorganisms (GCM) 10K type strain sequencing project: providing services to taxonomists for standard genome sequencing and annotation.</title>
        <authorList>
            <consortium name="The Broad Institute Genomics Platform"/>
            <consortium name="The Broad Institute Genome Sequencing Center for Infectious Disease"/>
            <person name="Wu L."/>
            <person name="Ma J."/>
        </authorList>
    </citation>
    <scope>NUCLEOTIDE SEQUENCE [LARGE SCALE GENOMIC DNA]</scope>
    <source>
        <strain evidence="4">KCTC 52274</strain>
    </source>
</reference>
<evidence type="ECO:0000259" key="2">
    <source>
        <dbReference type="Pfam" id="PF21360"/>
    </source>
</evidence>
<dbReference type="Pfam" id="PF21360">
    <property type="entry name" value="PylC-like_N"/>
    <property type="match status" value="1"/>
</dbReference>
<organism evidence="3 4">
    <name type="scientific">Aquimarina rubra</name>
    <dbReference type="NCBI Taxonomy" id="1920033"/>
    <lineage>
        <taxon>Bacteria</taxon>
        <taxon>Pseudomonadati</taxon>
        <taxon>Bacteroidota</taxon>
        <taxon>Flavobacteriia</taxon>
        <taxon>Flavobacteriales</taxon>
        <taxon>Flavobacteriaceae</taxon>
        <taxon>Aquimarina</taxon>
    </lineage>
</organism>
<feature type="domain" description="ATP-grasp fold PylC-type" evidence="1">
    <location>
        <begin position="112"/>
        <end position="262"/>
    </location>
</feature>
<proteinExistence type="predicted"/>
<gene>
    <name evidence="3" type="ORF">ACFSR1_17750</name>
</gene>
<feature type="domain" description="PylC N-terminal" evidence="2">
    <location>
        <begin position="6"/>
        <end position="89"/>
    </location>
</feature>
<dbReference type="Pfam" id="PF02655">
    <property type="entry name" value="ATP-grasp_3"/>
    <property type="match status" value="1"/>
</dbReference>
<dbReference type="Proteomes" id="UP001597319">
    <property type="component" value="Unassembled WGS sequence"/>
</dbReference>
<name>A0ABW5LL18_9FLAO</name>
<dbReference type="SUPFAM" id="SSF56059">
    <property type="entry name" value="Glutathione synthetase ATP-binding domain-like"/>
    <property type="match status" value="1"/>
</dbReference>
<evidence type="ECO:0000259" key="1">
    <source>
        <dbReference type="Pfam" id="PF02655"/>
    </source>
</evidence>
<keyword evidence="4" id="KW-1185">Reference proteome</keyword>
<dbReference type="Gene3D" id="3.30.470.20">
    <property type="entry name" value="ATP-grasp fold, B domain"/>
    <property type="match status" value="1"/>
</dbReference>
<sequence>MDTKTILVTGIGGNVGQGILRNIKNLDFSIKLIGCDISSFTAGNHLCDKTYQVPYAYEENYLTEISKIVKEQKVDMIIPSTDYEIYYLGLCKGKLDTFILASDPEISKQFLDKYLTWKLFDKHDIPFAKSWLPKEYDNSEKEVIAKPRKGRGSRGIIINPKNISRLGDDYMIQKLYNGKEVTTAVYVNKKQEIHGVCSMERTLENGTTSKIILNNSYDDKLKEIAEEIVKLKGVIGSFNIQSIIDSTSQVYPFEINCRISGTNSIRHNLGFQDVKYAVQEYLYDISPDDVNIKNPKAVAIRILMDIIYPEATSFEDLNDNSFKHFIY</sequence>
<evidence type="ECO:0000313" key="4">
    <source>
        <dbReference type="Proteomes" id="UP001597319"/>
    </source>
</evidence>
<accession>A0ABW5LL18</accession>
<comment type="caution">
    <text evidence="3">The sequence shown here is derived from an EMBL/GenBank/DDBJ whole genome shotgun (WGS) entry which is preliminary data.</text>
</comment>
<dbReference type="InterPro" id="IPR003806">
    <property type="entry name" value="ATP-grasp_PylC-type"/>
</dbReference>
<dbReference type="InterPro" id="IPR048764">
    <property type="entry name" value="PylC_N"/>
</dbReference>
<protein>
    <submittedName>
        <fullName evidence="3">ATP-grasp domain-containing protein</fullName>
    </submittedName>
</protein>
<dbReference type="Gene3D" id="3.40.50.20">
    <property type="match status" value="1"/>
</dbReference>
<dbReference type="RefSeq" id="WP_378294355.1">
    <property type="nucleotide sequence ID" value="NZ_JBHULE010000019.1"/>
</dbReference>
<evidence type="ECO:0000313" key="3">
    <source>
        <dbReference type="EMBL" id="MFD2564531.1"/>
    </source>
</evidence>